<dbReference type="AlphaFoldDB" id="A0A1A5YB88"/>
<evidence type="ECO:0008006" key="4">
    <source>
        <dbReference type="Google" id="ProtNLM"/>
    </source>
</evidence>
<dbReference type="STRING" id="1844972.A7K91_09060"/>
<comment type="caution">
    <text evidence="2">The sequence shown here is derived from an EMBL/GenBank/DDBJ whole genome shotgun (WGS) entry which is preliminary data.</text>
</comment>
<evidence type="ECO:0000313" key="2">
    <source>
        <dbReference type="EMBL" id="OBR62871.1"/>
    </source>
</evidence>
<sequence>MRGLVVNNLYTSRDNIKLSLIIALLLAFVPLFVKENSIISIVIAMQTFVLVSNMSTSLKMDEASKWNKFEITLPVTRNTLISAKYISFILLILIGVAASLVTVALQAMRGKIDFNTLILGYNFGLQLSLSTVAIVYPLILKLGAEKSDTLLFTAIGLSVGLRFLVWYLLYLSDETITFRTSPSVGNISLAISLAMFILSYFISAAIHRHKEF</sequence>
<gene>
    <name evidence="2" type="ORF">A7K91_09060</name>
</gene>
<dbReference type="InterPro" id="IPR025699">
    <property type="entry name" value="ABC2_memb-like"/>
</dbReference>
<feature type="transmembrane region" description="Helical" evidence="1">
    <location>
        <begin position="85"/>
        <end position="105"/>
    </location>
</feature>
<keyword evidence="1" id="KW-0812">Transmembrane</keyword>
<proteinExistence type="predicted"/>
<dbReference type="RefSeq" id="WP_068686753.1">
    <property type="nucleotide sequence ID" value="NZ_LYPA01000076.1"/>
</dbReference>
<feature type="transmembrane region" description="Helical" evidence="1">
    <location>
        <begin position="183"/>
        <end position="206"/>
    </location>
</feature>
<feature type="transmembrane region" description="Helical" evidence="1">
    <location>
        <begin position="16"/>
        <end position="33"/>
    </location>
</feature>
<evidence type="ECO:0000313" key="3">
    <source>
        <dbReference type="Proteomes" id="UP000092024"/>
    </source>
</evidence>
<keyword evidence="3" id="KW-1185">Reference proteome</keyword>
<name>A0A1A5YB88_9BACL</name>
<feature type="transmembrane region" description="Helical" evidence="1">
    <location>
        <begin position="151"/>
        <end position="171"/>
    </location>
</feature>
<dbReference type="PANTHER" id="PTHR41309">
    <property type="entry name" value="MEMBRANE PROTEIN-RELATED"/>
    <property type="match status" value="1"/>
</dbReference>
<dbReference type="Pfam" id="PF13346">
    <property type="entry name" value="ABC2_membrane_5"/>
    <property type="match status" value="1"/>
</dbReference>
<dbReference type="EMBL" id="LYPA01000076">
    <property type="protein sequence ID" value="OBR62871.1"/>
    <property type="molecule type" value="Genomic_DNA"/>
</dbReference>
<feature type="transmembrane region" description="Helical" evidence="1">
    <location>
        <begin position="117"/>
        <end position="139"/>
    </location>
</feature>
<organism evidence="2 3">
    <name type="scientific">Paenibacillus oryzae</name>
    <dbReference type="NCBI Taxonomy" id="1844972"/>
    <lineage>
        <taxon>Bacteria</taxon>
        <taxon>Bacillati</taxon>
        <taxon>Bacillota</taxon>
        <taxon>Bacilli</taxon>
        <taxon>Bacillales</taxon>
        <taxon>Paenibacillaceae</taxon>
        <taxon>Paenibacillus</taxon>
    </lineage>
</organism>
<protein>
    <recommendedName>
        <fullName evidence="4">ABC-2 transporter permease</fullName>
    </recommendedName>
</protein>
<keyword evidence="1" id="KW-0472">Membrane</keyword>
<dbReference type="PANTHER" id="PTHR41309:SF2">
    <property type="entry name" value="MEMBRANE PROTEIN"/>
    <property type="match status" value="1"/>
</dbReference>
<dbReference type="Proteomes" id="UP000092024">
    <property type="component" value="Unassembled WGS sequence"/>
</dbReference>
<accession>A0A1A5YB88</accession>
<reference evidence="2 3" key="1">
    <citation type="submission" date="2016-05" db="EMBL/GenBank/DDBJ databases">
        <title>Paenibacillus oryzae. sp. nov., isolated from the rice root.</title>
        <authorList>
            <person name="Zhang J."/>
            <person name="Zhang X."/>
        </authorList>
    </citation>
    <scope>NUCLEOTIDE SEQUENCE [LARGE SCALE GENOMIC DNA]</scope>
    <source>
        <strain evidence="2 3">1DrF-4</strain>
    </source>
</reference>
<evidence type="ECO:0000256" key="1">
    <source>
        <dbReference type="SAM" id="Phobius"/>
    </source>
</evidence>
<keyword evidence="1" id="KW-1133">Transmembrane helix</keyword>